<dbReference type="eggNOG" id="COG0793">
    <property type="taxonomic scope" value="Bacteria"/>
</dbReference>
<dbReference type="Gene3D" id="2.30.42.10">
    <property type="match status" value="1"/>
</dbReference>
<evidence type="ECO:0000259" key="6">
    <source>
        <dbReference type="PROSITE" id="PS50106"/>
    </source>
</evidence>
<feature type="signal peptide" evidence="5">
    <location>
        <begin position="1"/>
        <end position="22"/>
    </location>
</feature>
<dbReference type="InterPro" id="IPR029045">
    <property type="entry name" value="ClpP/crotonase-like_dom_sf"/>
</dbReference>
<dbReference type="Gene3D" id="3.30.750.44">
    <property type="match status" value="1"/>
</dbReference>
<dbReference type="SMART" id="SM00245">
    <property type="entry name" value="TSPc"/>
    <property type="match status" value="1"/>
</dbReference>
<dbReference type="GO" id="GO:0006508">
    <property type="term" value="P:proteolysis"/>
    <property type="evidence" value="ECO:0007669"/>
    <property type="project" value="UniProtKB-KW"/>
</dbReference>
<dbReference type="Pfam" id="PF07833">
    <property type="entry name" value="Cu_amine_oxidN1"/>
    <property type="match status" value="1"/>
</dbReference>
<dbReference type="SUPFAM" id="SSF50156">
    <property type="entry name" value="PDZ domain-like"/>
    <property type="match status" value="1"/>
</dbReference>
<dbReference type="EMBL" id="CP002736">
    <property type="protein sequence ID" value="AEF93898.1"/>
    <property type="molecule type" value="Genomic_DNA"/>
</dbReference>
<dbReference type="GO" id="GO:0004175">
    <property type="term" value="F:endopeptidase activity"/>
    <property type="evidence" value="ECO:0007669"/>
    <property type="project" value="TreeGrafter"/>
</dbReference>
<evidence type="ECO:0000256" key="5">
    <source>
        <dbReference type="SAM" id="SignalP"/>
    </source>
</evidence>
<sequence length="491" mass="54074" precursor="true">MLKRFVLILVLLTFTWSVPAYAEDDSLTGASTIGEVFGYISQYHLKKPDVNELVKNSIKGMLDTLNDPYTVYFSPEELTQFKDELNGDFEGIGVELELKDQLPHVVRVLKDTPAEQAGIQKDDYIIAVDNQQMQGLPLSEAVKKLQGKQGTKVRLTIRRAGQPDISLELTRGTVNLPTVYHELLDNEIGYIAIDSFGMETGKEFADALRELQDMGSRSLIIDLRDNGGGFVDAALEVASYILGKDKTVLYTEDREKQRETYKTEFDSLIDRLPLVVLVNGESASASEILAGALQDYGRATLIGTKTYGKGTVQDIVDLSNGGALKLTTAIYLTPKGRRIDGQGLQPDRLVVTPELQLFAAKQLLHPTKLEIKFNGDGKVVLNGQELKAANKMVNEGGNFLVPLRFTLEALGHEIKYRSESNSIVASGKGRTWQLFFSGRNSILNGVTRVLNKAVVMKNGAAYIAAEDLRNVGAEVIVEGKDVIIKMEPNMT</sequence>
<reference evidence="7 8" key="1">
    <citation type="submission" date="2011-05" db="EMBL/GenBank/DDBJ databases">
        <title>Complete sequence of Desulfotomaculum carboxydivorans CO-1-SRB.</title>
        <authorList>
            <consortium name="US DOE Joint Genome Institute"/>
            <person name="Lucas S."/>
            <person name="Han J."/>
            <person name="Lapidus A."/>
            <person name="Cheng J.-F."/>
            <person name="Goodwin L."/>
            <person name="Pitluck S."/>
            <person name="Peters L."/>
            <person name="Mikhailova N."/>
            <person name="Lu M."/>
            <person name="Han C."/>
            <person name="Tapia R."/>
            <person name="Land M."/>
            <person name="Hauser L."/>
            <person name="Kyrpides N."/>
            <person name="Ivanova N."/>
            <person name="Pagani I."/>
            <person name="Stams A."/>
            <person name="Plugge C."/>
            <person name="Muyzer G."/>
            <person name="Kuever J."/>
            <person name="Parshina S."/>
            <person name="Ivanova A."/>
            <person name="Nazina T."/>
            <person name="Woyke T."/>
        </authorList>
    </citation>
    <scope>NUCLEOTIDE SEQUENCE [LARGE SCALE GENOMIC DNA]</scope>
    <source>
        <strain evidence="8">DSM 14880 / VKM B-2319 / CO-1-SRB</strain>
    </source>
</reference>
<keyword evidence="3" id="KW-0378">Hydrolase</keyword>
<dbReference type="KEGG" id="dca:Desca_1027"/>
<dbReference type="PANTHER" id="PTHR32060:SF30">
    <property type="entry name" value="CARBOXY-TERMINAL PROCESSING PROTEASE CTPA"/>
    <property type="match status" value="1"/>
</dbReference>
<dbReference type="InterPro" id="IPR055210">
    <property type="entry name" value="CtpA/B_N"/>
</dbReference>
<dbReference type="AlphaFoldDB" id="F6B2R9"/>
<dbReference type="Proteomes" id="UP000009226">
    <property type="component" value="Chromosome"/>
</dbReference>
<dbReference type="InterPro" id="IPR036034">
    <property type="entry name" value="PDZ_sf"/>
</dbReference>
<dbReference type="CDD" id="cd07560">
    <property type="entry name" value="Peptidase_S41_CPP"/>
    <property type="match status" value="1"/>
</dbReference>
<evidence type="ECO:0000313" key="7">
    <source>
        <dbReference type="EMBL" id="AEF93898.1"/>
    </source>
</evidence>
<dbReference type="NCBIfam" id="TIGR00225">
    <property type="entry name" value="prc"/>
    <property type="match status" value="1"/>
</dbReference>
<comment type="similarity">
    <text evidence="1">Belongs to the peptidase S41A family.</text>
</comment>
<dbReference type="STRING" id="868595.Desca_1027"/>
<dbReference type="PROSITE" id="PS50106">
    <property type="entry name" value="PDZ"/>
    <property type="match status" value="1"/>
</dbReference>
<evidence type="ECO:0000256" key="3">
    <source>
        <dbReference type="ARBA" id="ARBA00022801"/>
    </source>
</evidence>
<dbReference type="InterPro" id="IPR012854">
    <property type="entry name" value="Cu_amine_oxidase-like_N"/>
</dbReference>
<protein>
    <submittedName>
        <fullName evidence="7">Carboxyl-terminal protease</fullName>
    </submittedName>
</protein>
<keyword evidence="5" id="KW-0732">Signal</keyword>
<dbReference type="SMART" id="SM00228">
    <property type="entry name" value="PDZ"/>
    <property type="match status" value="1"/>
</dbReference>
<dbReference type="SUPFAM" id="SSF52096">
    <property type="entry name" value="ClpP/crotonase"/>
    <property type="match status" value="1"/>
</dbReference>
<dbReference type="PANTHER" id="PTHR32060">
    <property type="entry name" value="TAIL-SPECIFIC PROTEASE"/>
    <property type="match status" value="1"/>
</dbReference>
<dbReference type="Pfam" id="PF22694">
    <property type="entry name" value="CtpB_N-like"/>
    <property type="match status" value="1"/>
</dbReference>
<dbReference type="GO" id="GO:0007165">
    <property type="term" value="P:signal transduction"/>
    <property type="evidence" value="ECO:0007669"/>
    <property type="project" value="TreeGrafter"/>
</dbReference>
<accession>F6B2R9</accession>
<feature type="domain" description="PDZ" evidence="6">
    <location>
        <begin position="78"/>
        <end position="146"/>
    </location>
</feature>
<dbReference type="InterPro" id="IPR001478">
    <property type="entry name" value="PDZ"/>
</dbReference>
<dbReference type="MEROPS" id="S41.004"/>
<dbReference type="GO" id="GO:0008236">
    <property type="term" value="F:serine-type peptidase activity"/>
    <property type="evidence" value="ECO:0007669"/>
    <property type="project" value="UniProtKB-KW"/>
</dbReference>
<dbReference type="InterPro" id="IPR036582">
    <property type="entry name" value="Mao_N_sf"/>
</dbReference>
<dbReference type="InterPro" id="IPR005151">
    <property type="entry name" value="Tail-specific_protease"/>
</dbReference>
<dbReference type="Pfam" id="PF17820">
    <property type="entry name" value="PDZ_6"/>
    <property type="match status" value="1"/>
</dbReference>
<dbReference type="CDD" id="cd06782">
    <property type="entry name" value="cpPDZ_CPP-like"/>
    <property type="match status" value="1"/>
</dbReference>
<dbReference type="FunFam" id="2.30.42.10:FF:000063">
    <property type="entry name" value="Peptidase, S41 family"/>
    <property type="match status" value="1"/>
</dbReference>
<dbReference type="Gene3D" id="3.30.457.10">
    <property type="entry name" value="Copper amine oxidase-like, N-terminal domain"/>
    <property type="match status" value="1"/>
</dbReference>
<evidence type="ECO:0000256" key="4">
    <source>
        <dbReference type="ARBA" id="ARBA00022825"/>
    </source>
</evidence>
<dbReference type="SUPFAM" id="SSF55383">
    <property type="entry name" value="Copper amine oxidase, domain N"/>
    <property type="match status" value="1"/>
</dbReference>
<dbReference type="HOGENOM" id="CLU_017295_3_1_9"/>
<keyword evidence="2 7" id="KW-0645">Protease</keyword>
<evidence type="ECO:0000313" key="8">
    <source>
        <dbReference type="Proteomes" id="UP000009226"/>
    </source>
</evidence>
<organism evidence="7 8">
    <name type="scientific">Desulfotomaculum nigrificans (strain DSM 14880 / VKM B-2319 / CO-1-SRB)</name>
    <name type="common">Desulfotomaculum carboxydivorans</name>
    <dbReference type="NCBI Taxonomy" id="868595"/>
    <lineage>
        <taxon>Bacteria</taxon>
        <taxon>Bacillati</taxon>
        <taxon>Bacillota</taxon>
        <taxon>Clostridia</taxon>
        <taxon>Eubacteriales</taxon>
        <taxon>Desulfotomaculaceae</taxon>
        <taxon>Desulfotomaculum</taxon>
    </lineage>
</organism>
<gene>
    <name evidence="7" type="ordered locus">Desca_1027</name>
</gene>
<name>F6B2R9_DESCC</name>
<evidence type="ECO:0000256" key="2">
    <source>
        <dbReference type="ARBA" id="ARBA00022670"/>
    </source>
</evidence>
<dbReference type="InterPro" id="IPR004447">
    <property type="entry name" value="Peptidase_S41A"/>
</dbReference>
<dbReference type="InterPro" id="IPR041489">
    <property type="entry name" value="PDZ_6"/>
</dbReference>
<keyword evidence="4" id="KW-0720">Serine protease</keyword>
<evidence type="ECO:0000256" key="1">
    <source>
        <dbReference type="ARBA" id="ARBA00009179"/>
    </source>
</evidence>
<feature type="chain" id="PRO_5003337965" evidence="5">
    <location>
        <begin position="23"/>
        <end position="491"/>
    </location>
</feature>
<dbReference type="Gene3D" id="3.90.226.10">
    <property type="entry name" value="2-enoyl-CoA Hydratase, Chain A, domain 1"/>
    <property type="match status" value="1"/>
</dbReference>
<proteinExistence type="inferred from homology"/>
<keyword evidence="8" id="KW-1185">Reference proteome</keyword>
<dbReference type="Pfam" id="PF03572">
    <property type="entry name" value="Peptidase_S41"/>
    <property type="match status" value="1"/>
</dbReference>
<dbReference type="GO" id="GO:0030288">
    <property type="term" value="C:outer membrane-bounded periplasmic space"/>
    <property type="evidence" value="ECO:0007669"/>
    <property type="project" value="TreeGrafter"/>
</dbReference>